<name>A0A919BKU9_STRFL</name>
<dbReference type="Proteomes" id="UP000632849">
    <property type="component" value="Unassembled WGS sequence"/>
</dbReference>
<evidence type="ECO:0000313" key="4">
    <source>
        <dbReference type="Proteomes" id="UP000632849"/>
    </source>
</evidence>
<keyword evidence="2" id="KW-1133">Transmembrane helix</keyword>
<evidence type="ECO:0000313" key="3">
    <source>
        <dbReference type="EMBL" id="GHF97941.1"/>
    </source>
</evidence>
<proteinExistence type="predicted"/>
<comment type="caution">
    <text evidence="3">The sequence shown here is derived from an EMBL/GenBank/DDBJ whole genome shotgun (WGS) entry which is preliminary data.</text>
</comment>
<protein>
    <submittedName>
        <fullName evidence="3">Uncharacterized protein</fullName>
    </submittedName>
</protein>
<feature type="compositionally biased region" description="Pro residues" evidence="1">
    <location>
        <begin position="87"/>
        <end position="103"/>
    </location>
</feature>
<organism evidence="3 4">
    <name type="scientific">Streptomyces filamentosus</name>
    <name type="common">Streptomyces roseosporus</name>
    <dbReference type="NCBI Taxonomy" id="67294"/>
    <lineage>
        <taxon>Bacteria</taxon>
        <taxon>Bacillati</taxon>
        <taxon>Actinomycetota</taxon>
        <taxon>Actinomycetes</taxon>
        <taxon>Kitasatosporales</taxon>
        <taxon>Streptomycetaceae</taxon>
        <taxon>Streptomyces</taxon>
    </lineage>
</organism>
<dbReference type="EMBL" id="BNBE01000001">
    <property type="protein sequence ID" value="GHF97941.1"/>
    <property type="molecule type" value="Genomic_DNA"/>
</dbReference>
<evidence type="ECO:0000256" key="1">
    <source>
        <dbReference type="SAM" id="MobiDB-lite"/>
    </source>
</evidence>
<feature type="region of interest" description="Disordered" evidence="1">
    <location>
        <begin position="68"/>
        <end position="112"/>
    </location>
</feature>
<keyword evidence="4" id="KW-1185">Reference proteome</keyword>
<reference evidence="3" key="1">
    <citation type="journal article" date="2014" name="Int. J. Syst. Evol. Microbiol.">
        <title>Complete genome sequence of Corynebacterium casei LMG S-19264T (=DSM 44701T), isolated from a smear-ripened cheese.</title>
        <authorList>
            <consortium name="US DOE Joint Genome Institute (JGI-PGF)"/>
            <person name="Walter F."/>
            <person name="Albersmeier A."/>
            <person name="Kalinowski J."/>
            <person name="Ruckert C."/>
        </authorList>
    </citation>
    <scope>NUCLEOTIDE SEQUENCE</scope>
    <source>
        <strain evidence="3">JCM 4122</strain>
    </source>
</reference>
<reference evidence="3" key="2">
    <citation type="submission" date="2020-09" db="EMBL/GenBank/DDBJ databases">
        <authorList>
            <person name="Sun Q."/>
            <person name="Ohkuma M."/>
        </authorList>
    </citation>
    <scope>NUCLEOTIDE SEQUENCE</scope>
    <source>
        <strain evidence="3">JCM 4122</strain>
    </source>
</reference>
<accession>A0A919BKU9</accession>
<keyword evidence="2" id="KW-0472">Membrane</keyword>
<sequence length="112" mass="11048">MSPSPGGTARTEARLRAALAARAALLTPYDLRPAAPPEGRVRGTRRVRGAVLAALALAAAVAVLVLLPGDVTPPPAPPARPATDSAPPSPAPPPPATPTPAPAIPSVSEPSP</sequence>
<feature type="compositionally biased region" description="Pro residues" evidence="1">
    <location>
        <begin position="71"/>
        <end position="80"/>
    </location>
</feature>
<keyword evidence="2" id="KW-0812">Transmembrane</keyword>
<dbReference type="RefSeq" id="WP_190041756.1">
    <property type="nucleotide sequence ID" value="NZ_BNBE01000001.1"/>
</dbReference>
<feature type="transmembrane region" description="Helical" evidence="2">
    <location>
        <begin position="49"/>
        <end position="67"/>
    </location>
</feature>
<dbReference type="AlphaFoldDB" id="A0A919BKU9"/>
<evidence type="ECO:0000256" key="2">
    <source>
        <dbReference type="SAM" id="Phobius"/>
    </source>
</evidence>
<gene>
    <name evidence="3" type="ORF">GCM10017667_30620</name>
</gene>